<gene>
    <name evidence="2" type="ORF">OI18_17945</name>
</gene>
<accession>A0A0C1IRT6</accession>
<proteinExistence type="predicted"/>
<dbReference type="STRING" id="1349421.OI18_17945"/>
<reference evidence="2 3" key="1">
    <citation type="submission" date="2014-11" db="EMBL/GenBank/DDBJ databases">
        <title>Genome sequence of Flavihumibacter solisilvae 3-3.</title>
        <authorList>
            <person name="Zhou G."/>
            <person name="Li M."/>
            <person name="Wang G."/>
        </authorList>
    </citation>
    <scope>NUCLEOTIDE SEQUENCE [LARGE SCALE GENOMIC DNA]</scope>
    <source>
        <strain evidence="2 3">3-3</strain>
    </source>
</reference>
<feature type="transmembrane region" description="Helical" evidence="1">
    <location>
        <begin position="153"/>
        <end position="177"/>
    </location>
</feature>
<evidence type="ECO:0000256" key="1">
    <source>
        <dbReference type="SAM" id="Phobius"/>
    </source>
</evidence>
<dbReference type="AlphaFoldDB" id="A0A0C1IRT6"/>
<dbReference type="RefSeq" id="WP_039142369.1">
    <property type="nucleotide sequence ID" value="NZ_JSVC01000021.1"/>
</dbReference>
<dbReference type="OrthoDB" id="9806699at2"/>
<dbReference type="Pfam" id="PF20221">
    <property type="entry name" value="DUF6580"/>
    <property type="match status" value="1"/>
</dbReference>
<dbReference type="InterPro" id="IPR046487">
    <property type="entry name" value="DUF6580"/>
</dbReference>
<protein>
    <submittedName>
        <fullName evidence="2">Uncharacterized protein</fullName>
    </submittedName>
</protein>
<organism evidence="2 3">
    <name type="scientific">Flavihumibacter solisilvae</name>
    <dbReference type="NCBI Taxonomy" id="1349421"/>
    <lineage>
        <taxon>Bacteria</taxon>
        <taxon>Pseudomonadati</taxon>
        <taxon>Bacteroidota</taxon>
        <taxon>Chitinophagia</taxon>
        <taxon>Chitinophagales</taxon>
        <taxon>Chitinophagaceae</taxon>
        <taxon>Flavihumibacter</taxon>
    </lineage>
</organism>
<feature type="transmembrane region" description="Helical" evidence="1">
    <location>
        <begin position="52"/>
        <end position="74"/>
    </location>
</feature>
<keyword evidence="1" id="KW-0472">Membrane</keyword>
<feature type="transmembrane region" description="Helical" evidence="1">
    <location>
        <begin position="80"/>
        <end position="101"/>
    </location>
</feature>
<comment type="caution">
    <text evidence="2">The sequence shown here is derived from an EMBL/GenBank/DDBJ whole genome shotgun (WGS) entry which is preliminary data.</text>
</comment>
<keyword evidence="1" id="KW-1133">Transmembrane helix</keyword>
<evidence type="ECO:0000313" key="3">
    <source>
        <dbReference type="Proteomes" id="UP000031408"/>
    </source>
</evidence>
<feature type="transmembrane region" description="Helical" evidence="1">
    <location>
        <begin position="29"/>
        <end position="45"/>
    </location>
</feature>
<dbReference type="EMBL" id="JSVC01000021">
    <property type="protein sequence ID" value="KIC93149.1"/>
    <property type="molecule type" value="Genomic_DNA"/>
</dbReference>
<dbReference type="Proteomes" id="UP000031408">
    <property type="component" value="Unassembled WGS sequence"/>
</dbReference>
<name>A0A0C1IRT6_9BACT</name>
<sequence>MKLNRSILISLCLLIVVAALYRIIPARPFGFAPHIAMAIFGGAIIKDRKWAFALPVFSMFLSDLMYELLFRAGISDTQGFYAGQFTNYVLFLGLTLVGFAIRKHVSTLSIFAASLAGPTIYFVLSNFFVWFAGGGFQRPKTFAGLMQCYADGLPFYYGSIVATMVFGALLFGGYYLVAGEKKQLQSA</sequence>
<evidence type="ECO:0000313" key="2">
    <source>
        <dbReference type="EMBL" id="KIC93149.1"/>
    </source>
</evidence>
<keyword evidence="1" id="KW-0812">Transmembrane</keyword>
<feature type="transmembrane region" description="Helical" evidence="1">
    <location>
        <begin position="108"/>
        <end position="133"/>
    </location>
</feature>
<keyword evidence="3" id="KW-1185">Reference proteome</keyword>